<feature type="chain" id="PRO_5046082878" evidence="6">
    <location>
        <begin position="36"/>
        <end position="207"/>
    </location>
</feature>
<dbReference type="CDD" id="cd16913">
    <property type="entry name" value="YkuD_like"/>
    <property type="match status" value="1"/>
</dbReference>
<organism evidence="8 9">
    <name type="scientific">Streptomyces orinoci</name>
    <name type="common">Streptoverticillium orinoci</name>
    <dbReference type="NCBI Taxonomy" id="67339"/>
    <lineage>
        <taxon>Bacteria</taxon>
        <taxon>Bacillati</taxon>
        <taxon>Actinomycetota</taxon>
        <taxon>Actinomycetes</taxon>
        <taxon>Kitasatosporales</taxon>
        <taxon>Streptomycetaceae</taxon>
        <taxon>Streptomyces</taxon>
    </lineage>
</organism>
<keyword evidence="5" id="KW-0961">Cell wall biogenesis/degradation</keyword>
<reference evidence="8 9" key="1">
    <citation type="submission" date="2024-06" db="EMBL/GenBank/DDBJ databases">
        <title>The Natural Products Discovery Center: Release of the First 8490 Sequenced Strains for Exploring Actinobacteria Biosynthetic Diversity.</title>
        <authorList>
            <person name="Kalkreuter E."/>
            <person name="Kautsar S.A."/>
            <person name="Yang D."/>
            <person name="Bader C.D."/>
            <person name="Teijaro C.N."/>
            <person name="Fluegel L."/>
            <person name="Davis C.M."/>
            <person name="Simpson J.R."/>
            <person name="Lauterbach L."/>
            <person name="Steele A.D."/>
            <person name="Gui C."/>
            <person name="Meng S."/>
            <person name="Li G."/>
            <person name="Viehrig K."/>
            <person name="Ye F."/>
            <person name="Su P."/>
            <person name="Kiefer A.F."/>
            <person name="Nichols A."/>
            <person name="Cepeda A.J."/>
            <person name="Yan W."/>
            <person name="Fan B."/>
            <person name="Jiang Y."/>
            <person name="Adhikari A."/>
            <person name="Zheng C.-J."/>
            <person name="Schuster L."/>
            <person name="Cowan T.M."/>
            <person name="Smanski M.J."/>
            <person name="Chevrette M.G."/>
            <person name="De Carvalho L.P.S."/>
            <person name="Shen B."/>
        </authorList>
    </citation>
    <scope>NUCLEOTIDE SEQUENCE [LARGE SCALE GENOMIC DNA]</scope>
    <source>
        <strain evidence="8 9">NPDC052347</strain>
    </source>
</reference>
<dbReference type="Pfam" id="PF03734">
    <property type="entry name" value="YkuD"/>
    <property type="match status" value="1"/>
</dbReference>
<feature type="domain" description="L,D-TPase catalytic" evidence="7">
    <location>
        <begin position="91"/>
        <end position="191"/>
    </location>
</feature>
<evidence type="ECO:0000313" key="9">
    <source>
        <dbReference type="Proteomes" id="UP001552594"/>
    </source>
</evidence>
<dbReference type="InterPro" id="IPR038063">
    <property type="entry name" value="Transpep_catalytic_dom"/>
</dbReference>
<evidence type="ECO:0000313" key="8">
    <source>
        <dbReference type="EMBL" id="MEV5509954.1"/>
    </source>
</evidence>
<keyword evidence="2" id="KW-0808">Transferase</keyword>
<comment type="pathway">
    <text evidence="1">Cell wall biogenesis; peptidoglycan biosynthesis.</text>
</comment>
<sequence>MLMLRKRKKHLGGKLAAMAVLPAAAIALAPAAAGAAPAKAPAPAATSQAASGNYTYLEFKKGSNPLNSQLRFIYVQASNPDHVRSWTIATWRAGSGNGSKDTCATGQGWLPNGTYNIGTYYPHHNGGPHGVNGIAWDIGNHQCHTGKWRTELFIHSKMLPNGNQGSGPYHWTGDYRSNGCIKLSPHDIRELQGLRSNYPHPGKLYVD</sequence>
<proteinExistence type="predicted"/>
<feature type="signal peptide" evidence="6">
    <location>
        <begin position="1"/>
        <end position="35"/>
    </location>
</feature>
<evidence type="ECO:0000256" key="3">
    <source>
        <dbReference type="ARBA" id="ARBA00022960"/>
    </source>
</evidence>
<evidence type="ECO:0000256" key="1">
    <source>
        <dbReference type="ARBA" id="ARBA00004752"/>
    </source>
</evidence>
<dbReference type="SUPFAM" id="SSF141523">
    <property type="entry name" value="L,D-transpeptidase catalytic domain-like"/>
    <property type="match status" value="1"/>
</dbReference>
<protein>
    <submittedName>
        <fullName evidence="8">L,D-transpeptidase family protein</fullName>
    </submittedName>
</protein>
<evidence type="ECO:0000259" key="7">
    <source>
        <dbReference type="Pfam" id="PF03734"/>
    </source>
</evidence>
<keyword evidence="9" id="KW-1185">Reference proteome</keyword>
<dbReference type="RefSeq" id="WP_109279854.1">
    <property type="nucleotide sequence ID" value="NZ_JBFAUK010000026.1"/>
</dbReference>
<dbReference type="Proteomes" id="UP001552594">
    <property type="component" value="Unassembled WGS sequence"/>
</dbReference>
<name>A0ABV3K623_STRON</name>
<keyword evidence="4" id="KW-0573">Peptidoglycan synthesis</keyword>
<keyword evidence="6" id="KW-0732">Signal</keyword>
<comment type="caution">
    <text evidence="8">The sequence shown here is derived from an EMBL/GenBank/DDBJ whole genome shotgun (WGS) entry which is preliminary data.</text>
</comment>
<evidence type="ECO:0000256" key="6">
    <source>
        <dbReference type="SAM" id="SignalP"/>
    </source>
</evidence>
<dbReference type="EMBL" id="JBFAUK010000026">
    <property type="protein sequence ID" value="MEV5509954.1"/>
    <property type="molecule type" value="Genomic_DNA"/>
</dbReference>
<evidence type="ECO:0000256" key="4">
    <source>
        <dbReference type="ARBA" id="ARBA00022984"/>
    </source>
</evidence>
<gene>
    <name evidence="8" type="ORF">AB0L16_26540</name>
</gene>
<evidence type="ECO:0000256" key="5">
    <source>
        <dbReference type="ARBA" id="ARBA00023316"/>
    </source>
</evidence>
<accession>A0ABV3K623</accession>
<keyword evidence="3" id="KW-0133">Cell shape</keyword>
<evidence type="ECO:0000256" key="2">
    <source>
        <dbReference type="ARBA" id="ARBA00022679"/>
    </source>
</evidence>
<dbReference type="InterPro" id="IPR005490">
    <property type="entry name" value="LD_TPept_cat_dom"/>
</dbReference>